<sequence>MNNFIEENRFYSDNEYLTRTAYFKADENVNLEKLNEINFYKLLQYKEKLKDKKYLGLLFNFKNIKTSDFREFSKNELLKYVEKQLIDLIDLEMEVYEIGDKELKFDNFDEVLKYCKHNVKQIQQEKDKIEKWFLYFKDTLMQADKYYLLDREWFKFGDERVFEIEYLSYVIYIFVICFSENKIFTYELSWD</sequence>
<dbReference type="AlphaFoldDB" id="A0A7S9X4B8"/>
<protein>
    <submittedName>
        <fullName evidence="1">Uncharacterized protein</fullName>
    </submittedName>
</protein>
<evidence type="ECO:0000313" key="1">
    <source>
        <dbReference type="EMBL" id="QPH96774.1"/>
    </source>
</evidence>
<evidence type="ECO:0000313" key="2">
    <source>
        <dbReference type="Proteomes" id="UP000594571"/>
    </source>
</evidence>
<dbReference type="RefSeq" id="WP_107848459.1">
    <property type="nucleotide sequence ID" value="NZ_CABPTT010000001.1"/>
</dbReference>
<organism evidence="1 2">
    <name type="scientific">Campylobacter concisus</name>
    <dbReference type="NCBI Taxonomy" id="199"/>
    <lineage>
        <taxon>Bacteria</taxon>
        <taxon>Pseudomonadati</taxon>
        <taxon>Campylobacterota</taxon>
        <taxon>Epsilonproteobacteria</taxon>
        <taxon>Campylobacterales</taxon>
        <taxon>Campylobacteraceae</taxon>
        <taxon>Campylobacter</taxon>
    </lineage>
</organism>
<dbReference type="EMBL" id="CP049263">
    <property type="protein sequence ID" value="QPH96774.1"/>
    <property type="molecule type" value="Genomic_DNA"/>
</dbReference>
<gene>
    <name evidence="1" type="ORF">CVS89_00390</name>
</gene>
<reference evidence="1 2" key="1">
    <citation type="journal article" date="2018" name="Emerg. Microbes Infect.">
        <title>Genomic analysis of oral Campylobacter concisus strains identified a potential bacterial molecular marker associated with active Crohn's disease.</title>
        <authorList>
            <person name="Liu F."/>
            <person name="Ma R."/>
            <person name="Tay C.Y.A."/>
            <person name="Octavia S."/>
            <person name="Lan R."/>
            <person name="Chung H.K.L."/>
            <person name="Riordan S.M."/>
            <person name="Grimm M.C."/>
            <person name="Leong R.W."/>
            <person name="Tanaka M.M."/>
            <person name="Connor S."/>
            <person name="Zhang L."/>
        </authorList>
    </citation>
    <scope>NUCLEOTIDE SEQUENCE [LARGE SCALE GENOMIC DNA]</scope>
    <source>
        <strain evidence="1 2">H16O-S1</strain>
    </source>
</reference>
<reference evidence="1 2" key="2">
    <citation type="journal article" date="2020" name="Microb. Genom.">
        <title>Analysis of complete Campylobacter concisus genomes identifies genomospecies features, secretion systems and novel plasmids and their association with severe ulcerative colitis.</title>
        <authorList>
            <person name="Liu F."/>
            <person name="Chen S."/>
            <person name="Luu L.D.W."/>
            <person name="Lee S.A."/>
            <person name="Tay A.C.Y."/>
            <person name="Wu R."/>
            <person name="Riordan S.M."/>
            <person name="Lan R."/>
            <person name="Liu L."/>
            <person name="Zhang L."/>
        </authorList>
    </citation>
    <scope>NUCLEOTIDE SEQUENCE [LARGE SCALE GENOMIC DNA]</scope>
    <source>
        <strain evidence="1 2">H16O-S1</strain>
    </source>
</reference>
<accession>A0A7S9X4B8</accession>
<proteinExistence type="predicted"/>
<dbReference type="Proteomes" id="UP000594571">
    <property type="component" value="Chromosome"/>
</dbReference>
<name>A0A7S9X4B8_9BACT</name>